<proteinExistence type="predicted"/>
<dbReference type="PANTHER" id="PTHR30154:SF54">
    <property type="entry name" value="POSSIBLE TRANSCRIPTIONAL REGULATORY PROTEIN (PROBABLY LRP_ASNC-FAMILY)"/>
    <property type="match status" value="1"/>
</dbReference>
<evidence type="ECO:0000259" key="4">
    <source>
        <dbReference type="PROSITE" id="PS50956"/>
    </source>
</evidence>
<dbReference type="Pfam" id="PF01037">
    <property type="entry name" value="AsnC_trans_reg"/>
    <property type="match status" value="1"/>
</dbReference>
<organism evidence="5 6">
    <name type="scientific">Labedella populi</name>
    <dbReference type="NCBI Taxonomy" id="2498850"/>
    <lineage>
        <taxon>Bacteria</taxon>
        <taxon>Bacillati</taxon>
        <taxon>Actinomycetota</taxon>
        <taxon>Actinomycetes</taxon>
        <taxon>Micrococcales</taxon>
        <taxon>Microbacteriaceae</taxon>
        <taxon>Labedella</taxon>
    </lineage>
</organism>
<dbReference type="OrthoDB" id="4411089at2"/>
<sequence length="162" mass="17674">MAQNNVRDRAGGTIDDVDAAIIEHLQKDARIPNNHLAERVGIAPSTCIARVRSLIDRGVVTGFEAKVDPAALGLGLQALISVSVRSGARHRMAEFSAEMRRMPDVLQLFFLGGSEDFILHIAARDSAHVRDFVLEHLSAHPFVASTRTSMVFEHVSRAVTIP</sequence>
<protein>
    <submittedName>
        <fullName evidence="5">Lrp/AsnC family transcriptional regulator</fullName>
    </submittedName>
</protein>
<evidence type="ECO:0000256" key="1">
    <source>
        <dbReference type="ARBA" id="ARBA00023015"/>
    </source>
</evidence>
<dbReference type="GO" id="GO:0005829">
    <property type="term" value="C:cytosol"/>
    <property type="evidence" value="ECO:0007669"/>
    <property type="project" value="TreeGrafter"/>
</dbReference>
<dbReference type="GO" id="GO:0043565">
    <property type="term" value="F:sequence-specific DNA binding"/>
    <property type="evidence" value="ECO:0007669"/>
    <property type="project" value="InterPro"/>
</dbReference>
<feature type="domain" description="HTH asnC-type" evidence="4">
    <location>
        <begin position="14"/>
        <end position="75"/>
    </location>
</feature>
<dbReference type="EMBL" id="RZNC01000002">
    <property type="protein sequence ID" value="RWZ64598.1"/>
    <property type="molecule type" value="Genomic_DNA"/>
</dbReference>
<dbReference type="InterPro" id="IPR000485">
    <property type="entry name" value="AsnC-type_HTH_dom"/>
</dbReference>
<dbReference type="InterPro" id="IPR019887">
    <property type="entry name" value="Tscrpt_reg_AsnC/Lrp_C"/>
</dbReference>
<evidence type="ECO:0000313" key="5">
    <source>
        <dbReference type="EMBL" id="RWZ64598.1"/>
    </source>
</evidence>
<dbReference type="GO" id="GO:0043200">
    <property type="term" value="P:response to amino acid"/>
    <property type="evidence" value="ECO:0007669"/>
    <property type="project" value="TreeGrafter"/>
</dbReference>
<gene>
    <name evidence="5" type="ORF">ELQ92_07550</name>
</gene>
<name>A0A3S4C8P1_9MICO</name>
<dbReference type="InterPro" id="IPR036388">
    <property type="entry name" value="WH-like_DNA-bd_sf"/>
</dbReference>
<dbReference type="PROSITE" id="PS50956">
    <property type="entry name" value="HTH_ASNC_2"/>
    <property type="match status" value="1"/>
</dbReference>
<evidence type="ECO:0000256" key="3">
    <source>
        <dbReference type="ARBA" id="ARBA00023163"/>
    </source>
</evidence>
<dbReference type="AlphaFoldDB" id="A0A3S4C8P1"/>
<keyword evidence="2" id="KW-0238">DNA-binding</keyword>
<evidence type="ECO:0000256" key="2">
    <source>
        <dbReference type="ARBA" id="ARBA00023125"/>
    </source>
</evidence>
<dbReference type="SUPFAM" id="SSF54909">
    <property type="entry name" value="Dimeric alpha+beta barrel"/>
    <property type="match status" value="1"/>
</dbReference>
<dbReference type="SUPFAM" id="SSF46785">
    <property type="entry name" value="Winged helix' DNA-binding domain"/>
    <property type="match status" value="1"/>
</dbReference>
<dbReference type="Pfam" id="PF13412">
    <property type="entry name" value="HTH_24"/>
    <property type="match status" value="1"/>
</dbReference>
<keyword evidence="1" id="KW-0805">Transcription regulation</keyword>
<dbReference type="Gene3D" id="1.10.10.10">
    <property type="entry name" value="Winged helix-like DNA-binding domain superfamily/Winged helix DNA-binding domain"/>
    <property type="match status" value="1"/>
</dbReference>
<dbReference type="InterPro" id="IPR036390">
    <property type="entry name" value="WH_DNA-bd_sf"/>
</dbReference>
<dbReference type="SMART" id="SM00344">
    <property type="entry name" value="HTH_ASNC"/>
    <property type="match status" value="1"/>
</dbReference>
<comment type="caution">
    <text evidence="5">The sequence shown here is derived from an EMBL/GenBank/DDBJ whole genome shotgun (WGS) entry which is preliminary data.</text>
</comment>
<dbReference type="InterPro" id="IPR019888">
    <property type="entry name" value="Tscrpt_reg_AsnC-like"/>
</dbReference>
<dbReference type="RefSeq" id="WP_128498376.1">
    <property type="nucleotide sequence ID" value="NZ_RZNC01000002.1"/>
</dbReference>
<keyword evidence="6" id="KW-1185">Reference proteome</keyword>
<dbReference type="Proteomes" id="UP000288603">
    <property type="component" value="Unassembled WGS sequence"/>
</dbReference>
<keyword evidence="3" id="KW-0804">Transcription</keyword>
<evidence type="ECO:0000313" key="6">
    <source>
        <dbReference type="Proteomes" id="UP000288603"/>
    </source>
</evidence>
<dbReference type="PRINTS" id="PR00033">
    <property type="entry name" value="HTHASNC"/>
</dbReference>
<dbReference type="InterPro" id="IPR011008">
    <property type="entry name" value="Dimeric_a/b-barrel"/>
</dbReference>
<reference evidence="5 6" key="1">
    <citation type="submission" date="2018-12" db="EMBL/GenBank/DDBJ databases">
        <authorList>
            <person name="Li F."/>
        </authorList>
    </citation>
    <scope>NUCLEOTIDE SEQUENCE [LARGE SCALE GENOMIC DNA]</scope>
    <source>
        <strain evidence="5 6">8H24J-4-2</strain>
    </source>
</reference>
<accession>A0A3S4C8P1</accession>
<dbReference type="PANTHER" id="PTHR30154">
    <property type="entry name" value="LEUCINE-RESPONSIVE REGULATORY PROTEIN"/>
    <property type="match status" value="1"/>
</dbReference>
<dbReference type="Gene3D" id="3.30.70.920">
    <property type="match status" value="1"/>
</dbReference>